<dbReference type="PANTHER" id="PTHR22663:SF29">
    <property type="entry name" value="RING FINGER PROTEIN 212B"/>
    <property type="match status" value="1"/>
</dbReference>
<keyword evidence="2" id="KW-0175">Coiled coil</keyword>
<dbReference type="GO" id="GO:0000795">
    <property type="term" value="C:synaptonemal complex"/>
    <property type="evidence" value="ECO:0007669"/>
    <property type="project" value="InterPro"/>
</dbReference>
<evidence type="ECO:0000313" key="4">
    <source>
        <dbReference type="Proteomes" id="UP000695023"/>
    </source>
</evidence>
<organism evidence="4 5">
    <name type="scientific">Pundamilia nyererei</name>
    <dbReference type="NCBI Taxonomy" id="303518"/>
    <lineage>
        <taxon>Eukaryota</taxon>
        <taxon>Metazoa</taxon>
        <taxon>Chordata</taxon>
        <taxon>Craniata</taxon>
        <taxon>Vertebrata</taxon>
        <taxon>Euteleostomi</taxon>
        <taxon>Actinopterygii</taxon>
        <taxon>Neopterygii</taxon>
        <taxon>Teleostei</taxon>
        <taxon>Neoteleostei</taxon>
        <taxon>Acanthomorphata</taxon>
        <taxon>Ovalentaria</taxon>
        <taxon>Cichlomorphae</taxon>
        <taxon>Cichliformes</taxon>
        <taxon>Cichlidae</taxon>
        <taxon>African cichlids</taxon>
        <taxon>Pseudocrenilabrinae</taxon>
        <taxon>Haplochromini</taxon>
        <taxon>Pundamilia</taxon>
    </lineage>
</organism>
<dbReference type="AlphaFoldDB" id="A0A9Y6JDP0"/>
<evidence type="ECO:0000313" key="5">
    <source>
        <dbReference type="RefSeq" id="XP_013768142.1"/>
    </source>
</evidence>
<keyword evidence="1" id="KW-0469">Meiosis</keyword>
<feature type="region of interest" description="Disordered" evidence="3">
    <location>
        <begin position="106"/>
        <end position="128"/>
    </location>
</feature>
<dbReference type="RefSeq" id="XP_013768142.1">
    <property type="nucleotide sequence ID" value="XM_013912688.1"/>
</dbReference>
<proteinExistence type="predicted"/>
<dbReference type="PANTHER" id="PTHR22663">
    <property type="entry name" value="RING FINGER PROTEIN NARYA-RELATED"/>
    <property type="match status" value="1"/>
</dbReference>
<name>A0A9Y6JDP0_9CICH</name>
<dbReference type="GO" id="GO:0007129">
    <property type="term" value="P:homologous chromosome pairing at meiosis"/>
    <property type="evidence" value="ECO:0007669"/>
    <property type="project" value="TreeGrafter"/>
</dbReference>
<evidence type="ECO:0000256" key="2">
    <source>
        <dbReference type="SAM" id="Coils"/>
    </source>
</evidence>
<feature type="coiled-coil region" evidence="2">
    <location>
        <begin position="41"/>
        <end position="91"/>
    </location>
</feature>
<evidence type="ECO:0000256" key="1">
    <source>
        <dbReference type="ARBA" id="ARBA00023254"/>
    </source>
</evidence>
<evidence type="ECO:0000256" key="3">
    <source>
        <dbReference type="SAM" id="MobiDB-lite"/>
    </source>
</evidence>
<dbReference type="InterPro" id="IPR042123">
    <property type="entry name" value="Zip3/RNF212-like"/>
</dbReference>
<gene>
    <name evidence="5" type="primary">LOC102193581</name>
</gene>
<accession>A0A9Y6JDP0</accession>
<dbReference type="GO" id="GO:0019789">
    <property type="term" value="F:SUMO transferase activity"/>
    <property type="evidence" value="ECO:0007669"/>
    <property type="project" value="InterPro"/>
</dbReference>
<keyword evidence="4" id="KW-1185">Reference proteome</keyword>
<protein>
    <submittedName>
        <fullName evidence="5">RING finger protein 212B</fullName>
    </submittedName>
</protein>
<dbReference type="GeneID" id="102193581"/>
<dbReference type="GO" id="GO:0016925">
    <property type="term" value="P:protein sumoylation"/>
    <property type="evidence" value="ECO:0007669"/>
    <property type="project" value="TreeGrafter"/>
</dbReference>
<sequence length="128" mass="15138">MRLMKPQEKMFFNDPVKLIQSRLEHMCQIVIFQQMQMERVMAQFKHKSAELERRLKEVTEQSYRQLSDLQRENADLKKQLLEVKKETMELKKPLSQWRLSPGQFQTEGTQRMSLPVAVTSPGNPSDLC</sequence>
<dbReference type="GO" id="GO:0007131">
    <property type="term" value="P:reciprocal meiotic recombination"/>
    <property type="evidence" value="ECO:0007669"/>
    <property type="project" value="InterPro"/>
</dbReference>
<reference evidence="5" key="1">
    <citation type="submission" date="2025-08" db="UniProtKB">
        <authorList>
            <consortium name="RefSeq"/>
        </authorList>
    </citation>
    <scope>IDENTIFICATION</scope>
</reference>
<dbReference type="Proteomes" id="UP000695023">
    <property type="component" value="Unplaced"/>
</dbReference>